<dbReference type="InterPro" id="IPR029060">
    <property type="entry name" value="PIN-like_dom_sf"/>
</dbReference>
<reference evidence="3" key="1">
    <citation type="submission" date="2019-02" db="EMBL/GenBank/DDBJ databases">
        <authorList>
            <person name="Gruber-Vodicka R. H."/>
            <person name="Seah K. B. B."/>
        </authorList>
    </citation>
    <scope>NUCLEOTIDE SEQUENCE</scope>
    <source>
        <strain evidence="3">BECK_SA2B12</strain>
        <strain evidence="1">BECK_SA2B15</strain>
        <strain evidence="2">BECK_SA2B20</strain>
    </source>
</reference>
<evidence type="ECO:0000313" key="3">
    <source>
        <dbReference type="EMBL" id="VFK03028.1"/>
    </source>
</evidence>
<dbReference type="CDD" id="cd18687">
    <property type="entry name" value="PIN_VapC-like"/>
    <property type="match status" value="1"/>
</dbReference>
<proteinExistence type="predicted"/>
<dbReference type="EMBL" id="CAADFJ010000111">
    <property type="protein sequence ID" value="VFK03028.1"/>
    <property type="molecule type" value="Genomic_DNA"/>
</dbReference>
<evidence type="ECO:0000313" key="2">
    <source>
        <dbReference type="EMBL" id="VFJ97546.1"/>
    </source>
</evidence>
<name>A0A450VE56_9GAMM</name>
<sequence>MKVYADTSVFGGVFDEKFAGPTGQFFAEIDAGRFTLVTSAIVEAEIEPAPDRIRGFFTRYESIAEIAQVTEEALSLQWQYIDSGIVTPKSAEDALHVALATVSGCALIVSWNFKHIVHFDKIPKYNAINTQNGYGQIGIYSPLEVIDYDSGDA</sequence>
<dbReference type="EMBL" id="CAADFG010000113">
    <property type="protein sequence ID" value="VFJ96969.1"/>
    <property type="molecule type" value="Genomic_DNA"/>
</dbReference>
<evidence type="ECO:0000313" key="1">
    <source>
        <dbReference type="EMBL" id="VFJ96969.1"/>
    </source>
</evidence>
<dbReference type="EMBL" id="CAADFI010000114">
    <property type="protein sequence ID" value="VFJ97546.1"/>
    <property type="molecule type" value="Genomic_DNA"/>
</dbReference>
<accession>A0A450VE56</accession>
<organism evidence="3">
    <name type="scientific">Candidatus Kentrum eta</name>
    <dbReference type="NCBI Taxonomy" id="2126337"/>
    <lineage>
        <taxon>Bacteria</taxon>
        <taxon>Pseudomonadati</taxon>
        <taxon>Pseudomonadota</taxon>
        <taxon>Gammaproteobacteria</taxon>
        <taxon>Candidatus Kentrum</taxon>
    </lineage>
</organism>
<protein>
    <submittedName>
        <fullName evidence="3">PIN domain-containing protein</fullName>
    </submittedName>
</protein>
<gene>
    <name evidence="1" type="ORF">BECKH772A_GA0070896_1011315</name>
    <name evidence="2" type="ORF">BECKH772B_GA0070898_101145</name>
    <name evidence="3" type="ORF">BECKH772C_GA0070978_1011115</name>
</gene>
<dbReference type="SUPFAM" id="SSF88723">
    <property type="entry name" value="PIN domain-like"/>
    <property type="match status" value="1"/>
</dbReference>
<dbReference type="AlphaFoldDB" id="A0A450VE56"/>